<name>A0A9D4I508_DREPO</name>
<keyword evidence="3" id="KW-1185">Reference proteome</keyword>
<dbReference type="Gene3D" id="2.60.120.40">
    <property type="match status" value="1"/>
</dbReference>
<sequence>MKLQYRYYIQGHVVAFNDHGFNELSNCVNASPTLIVNEGNAYNPNTGHFTAPVDGISYFTAQICCKPGYDAYFNLENGSENICVSARLTATEQLEYNYNSCTFASCSVKPTIHGHVWVLFPVNTQQHL</sequence>
<dbReference type="AlphaFoldDB" id="A0A9D4I508"/>
<dbReference type="Proteomes" id="UP000828390">
    <property type="component" value="Unassembled WGS sequence"/>
</dbReference>
<comment type="caution">
    <text evidence="2">The sequence shown here is derived from an EMBL/GenBank/DDBJ whole genome shotgun (WGS) entry which is preliminary data.</text>
</comment>
<organism evidence="2 3">
    <name type="scientific">Dreissena polymorpha</name>
    <name type="common">Zebra mussel</name>
    <name type="synonym">Mytilus polymorpha</name>
    <dbReference type="NCBI Taxonomy" id="45954"/>
    <lineage>
        <taxon>Eukaryota</taxon>
        <taxon>Metazoa</taxon>
        <taxon>Spiralia</taxon>
        <taxon>Lophotrochozoa</taxon>
        <taxon>Mollusca</taxon>
        <taxon>Bivalvia</taxon>
        <taxon>Autobranchia</taxon>
        <taxon>Heteroconchia</taxon>
        <taxon>Euheterodonta</taxon>
        <taxon>Imparidentia</taxon>
        <taxon>Neoheterodontei</taxon>
        <taxon>Myida</taxon>
        <taxon>Dreissenoidea</taxon>
        <taxon>Dreissenidae</taxon>
        <taxon>Dreissena</taxon>
    </lineage>
</organism>
<dbReference type="Pfam" id="PF00386">
    <property type="entry name" value="C1q"/>
    <property type="match status" value="1"/>
</dbReference>
<evidence type="ECO:0000259" key="1">
    <source>
        <dbReference type="PROSITE" id="PS50871"/>
    </source>
</evidence>
<evidence type="ECO:0000313" key="3">
    <source>
        <dbReference type="Proteomes" id="UP000828390"/>
    </source>
</evidence>
<dbReference type="EMBL" id="JAIWYP010000010">
    <property type="protein sequence ID" value="KAH3750356.1"/>
    <property type="molecule type" value="Genomic_DNA"/>
</dbReference>
<dbReference type="SUPFAM" id="SSF49842">
    <property type="entry name" value="TNF-like"/>
    <property type="match status" value="1"/>
</dbReference>
<accession>A0A9D4I508</accession>
<gene>
    <name evidence="2" type="ORF">DPMN_184877</name>
</gene>
<reference evidence="2" key="1">
    <citation type="journal article" date="2019" name="bioRxiv">
        <title>The Genome of the Zebra Mussel, Dreissena polymorpha: A Resource for Invasive Species Research.</title>
        <authorList>
            <person name="McCartney M.A."/>
            <person name="Auch B."/>
            <person name="Kono T."/>
            <person name="Mallez S."/>
            <person name="Zhang Y."/>
            <person name="Obille A."/>
            <person name="Becker A."/>
            <person name="Abrahante J.E."/>
            <person name="Garbe J."/>
            <person name="Badalamenti J.P."/>
            <person name="Herman A."/>
            <person name="Mangelson H."/>
            <person name="Liachko I."/>
            <person name="Sullivan S."/>
            <person name="Sone E.D."/>
            <person name="Koren S."/>
            <person name="Silverstein K.A.T."/>
            <person name="Beckman K.B."/>
            <person name="Gohl D.M."/>
        </authorList>
    </citation>
    <scope>NUCLEOTIDE SEQUENCE</scope>
    <source>
        <strain evidence="2">Duluth1</strain>
        <tissue evidence="2">Whole animal</tissue>
    </source>
</reference>
<dbReference type="PROSITE" id="PS50871">
    <property type="entry name" value="C1Q"/>
    <property type="match status" value="1"/>
</dbReference>
<proteinExistence type="predicted"/>
<feature type="domain" description="C1q" evidence="1">
    <location>
        <begin position="4"/>
        <end position="128"/>
    </location>
</feature>
<dbReference type="InterPro" id="IPR001073">
    <property type="entry name" value="C1q_dom"/>
</dbReference>
<protein>
    <recommendedName>
        <fullName evidence="1">C1q domain-containing protein</fullName>
    </recommendedName>
</protein>
<reference evidence="2" key="2">
    <citation type="submission" date="2020-11" db="EMBL/GenBank/DDBJ databases">
        <authorList>
            <person name="McCartney M.A."/>
            <person name="Auch B."/>
            <person name="Kono T."/>
            <person name="Mallez S."/>
            <person name="Becker A."/>
            <person name="Gohl D.M."/>
            <person name="Silverstein K.A.T."/>
            <person name="Koren S."/>
            <person name="Bechman K.B."/>
            <person name="Herman A."/>
            <person name="Abrahante J.E."/>
            <person name="Garbe J."/>
        </authorList>
    </citation>
    <scope>NUCLEOTIDE SEQUENCE</scope>
    <source>
        <strain evidence="2">Duluth1</strain>
        <tissue evidence="2">Whole animal</tissue>
    </source>
</reference>
<evidence type="ECO:0000313" key="2">
    <source>
        <dbReference type="EMBL" id="KAH3750356.1"/>
    </source>
</evidence>
<dbReference type="InterPro" id="IPR008983">
    <property type="entry name" value="Tumour_necrosis_fac-like_dom"/>
</dbReference>